<evidence type="ECO:0000256" key="7">
    <source>
        <dbReference type="ARBA" id="ARBA00023242"/>
    </source>
</evidence>
<protein>
    <recommendedName>
        <fullName evidence="12">DDE Tnp4 domain-containing protein</fullName>
    </recommendedName>
</protein>
<evidence type="ECO:0000256" key="1">
    <source>
        <dbReference type="ARBA" id="ARBA00001968"/>
    </source>
</evidence>
<evidence type="ECO:0000256" key="3">
    <source>
        <dbReference type="ARBA" id="ARBA00006958"/>
    </source>
</evidence>
<feature type="domain" description="DDE Tnp4" evidence="8">
    <location>
        <begin position="138"/>
        <end position="226"/>
    </location>
</feature>
<dbReference type="InterPro" id="IPR027806">
    <property type="entry name" value="HARBI1_dom"/>
</dbReference>
<name>A0AA38ISN1_9CUCU</name>
<keyword evidence="6" id="KW-0378">Hydrolase</keyword>
<dbReference type="InterPro" id="IPR048365">
    <property type="entry name" value="TNP-like_RNaseH_N"/>
</dbReference>
<evidence type="ECO:0000256" key="6">
    <source>
        <dbReference type="ARBA" id="ARBA00022801"/>
    </source>
</evidence>
<reference evidence="10" key="1">
    <citation type="journal article" date="2023" name="G3 (Bethesda)">
        <title>Whole genome assemblies of Zophobas morio and Tenebrio molitor.</title>
        <authorList>
            <person name="Kaur S."/>
            <person name="Stinson S.A."/>
            <person name="diCenzo G.C."/>
        </authorList>
    </citation>
    <scope>NUCLEOTIDE SEQUENCE</scope>
    <source>
        <strain evidence="10">QUZm001</strain>
    </source>
</reference>
<accession>A0AA38ISN1</accession>
<dbReference type="GO" id="GO:0005634">
    <property type="term" value="C:nucleus"/>
    <property type="evidence" value="ECO:0007669"/>
    <property type="project" value="UniProtKB-SubCell"/>
</dbReference>
<proteinExistence type="inferred from homology"/>
<evidence type="ECO:0008006" key="12">
    <source>
        <dbReference type="Google" id="ProtNLM"/>
    </source>
</evidence>
<dbReference type="GO" id="GO:0016787">
    <property type="term" value="F:hydrolase activity"/>
    <property type="evidence" value="ECO:0007669"/>
    <property type="project" value="UniProtKB-KW"/>
</dbReference>
<comment type="caution">
    <text evidence="10">The sequence shown here is derived from an EMBL/GenBank/DDBJ whole genome shotgun (WGS) entry which is preliminary data.</text>
</comment>
<dbReference type="Pfam" id="PF21787">
    <property type="entry name" value="TNP-like_RNaseH_N"/>
    <property type="match status" value="1"/>
</dbReference>
<evidence type="ECO:0000256" key="4">
    <source>
        <dbReference type="ARBA" id="ARBA00022722"/>
    </source>
</evidence>
<dbReference type="AlphaFoldDB" id="A0AA38ISN1"/>
<evidence type="ECO:0000259" key="8">
    <source>
        <dbReference type="Pfam" id="PF13359"/>
    </source>
</evidence>
<dbReference type="GO" id="GO:0004518">
    <property type="term" value="F:nuclease activity"/>
    <property type="evidence" value="ECO:0007669"/>
    <property type="project" value="UniProtKB-KW"/>
</dbReference>
<dbReference type="Pfam" id="PF13359">
    <property type="entry name" value="DDE_Tnp_4"/>
    <property type="match status" value="1"/>
</dbReference>
<comment type="similarity">
    <text evidence="3">Belongs to the HARBI1 family.</text>
</comment>
<dbReference type="EMBL" id="JALNTZ010000002">
    <property type="protein sequence ID" value="KAJ3662267.1"/>
    <property type="molecule type" value="Genomic_DNA"/>
</dbReference>
<organism evidence="10 11">
    <name type="scientific">Zophobas morio</name>
    <dbReference type="NCBI Taxonomy" id="2755281"/>
    <lineage>
        <taxon>Eukaryota</taxon>
        <taxon>Metazoa</taxon>
        <taxon>Ecdysozoa</taxon>
        <taxon>Arthropoda</taxon>
        <taxon>Hexapoda</taxon>
        <taxon>Insecta</taxon>
        <taxon>Pterygota</taxon>
        <taxon>Neoptera</taxon>
        <taxon>Endopterygota</taxon>
        <taxon>Coleoptera</taxon>
        <taxon>Polyphaga</taxon>
        <taxon>Cucujiformia</taxon>
        <taxon>Tenebrionidae</taxon>
        <taxon>Zophobas</taxon>
    </lineage>
</organism>
<keyword evidence="5" id="KW-0479">Metal-binding</keyword>
<gene>
    <name evidence="10" type="ORF">Zmor_006623</name>
</gene>
<evidence type="ECO:0000313" key="10">
    <source>
        <dbReference type="EMBL" id="KAJ3662267.1"/>
    </source>
</evidence>
<dbReference type="PANTHER" id="PTHR22930:SF267">
    <property type="entry name" value="NUCLEASE HARBI1-RELATED"/>
    <property type="match status" value="1"/>
</dbReference>
<feature type="domain" description="Transposable element P transposase-like RNase H" evidence="9">
    <location>
        <begin position="376"/>
        <end position="450"/>
    </location>
</feature>
<evidence type="ECO:0000313" key="11">
    <source>
        <dbReference type="Proteomes" id="UP001168821"/>
    </source>
</evidence>
<dbReference type="InterPro" id="IPR045249">
    <property type="entry name" value="HARBI1-like"/>
</dbReference>
<keyword evidence="7" id="KW-0539">Nucleus</keyword>
<sequence length="514" mass="58839">MARFLPYSVNDERNYLRRLKRRARITNDPFDLPNQRFIELFLFDKRTMREVIDMIEPHMMPGQRGHRISRQIRILAAIRFLACGSYQRCVGQDCFINLSQSEISIAVNEVTHHTEAHLMMHLFGERVTLTHTMLQMRLTEDGDRNSSLLGDSGYPLMPYLLTPFTHPPENTPESRFNNAHRRARSCIEQCIGILKARFRCLLSERTLRYSPPKADTIVNAYVILHNIMVEGDLPLPPEVDIKKYAGVLKQAGFISGAKNLCEDARKLYKVNKKLRARVSYLTPRKTICKKQSRLDQDELIEKVLQPLNNTLANFVKPQIKIARVAPKGRRYTLDDKIMDLILHKQSSRAYRLFSKIFPLPSRITIMSLLNRIPIRAGINEVLFDNLKAKVKSLKEKEKHCVVMFDEVMIDPHISLNSSIKEFEGFEDFGDTRDGKIADRALVFLIKGITHGRHTSSFWKNSPELVRRGLSTWVDWCRALCQNSAGQNSAKQNSAVVTALGQKSAGHNSAGQNSV</sequence>
<dbReference type="Proteomes" id="UP001168821">
    <property type="component" value="Unassembled WGS sequence"/>
</dbReference>
<evidence type="ECO:0000256" key="5">
    <source>
        <dbReference type="ARBA" id="ARBA00022723"/>
    </source>
</evidence>
<comment type="cofactor">
    <cofactor evidence="1">
        <name>a divalent metal cation</name>
        <dbReference type="ChEBI" id="CHEBI:60240"/>
    </cofactor>
</comment>
<dbReference type="GO" id="GO:0046872">
    <property type="term" value="F:metal ion binding"/>
    <property type="evidence" value="ECO:0007669"/>
    <property type="project" value="UniProtKB-KW"/>
</dbReference>
<keyword evidence="11" id="KW-1185">Reference proteome</keyword>
<evidence type="ECO:0000259" key="9">
    <source>
        <dbReference type="Pfam" id="PF21787"/>
    </source>
</evidence>
<keyword evidence="4" id="KW-0540">Nuclease</keyword>
<comment type="subcellular location">
    <subcellularLocation>
        <location evidence="2">Nucleus</location>
    </subcellularLocation>
</comment>
<dbReference type="PANTHER" id="PTHR22930">
    <property type="match status" value="1"/>
</dbReference>
<evidence type="ECO:0000256" key="2">
    <source>
        <dbReference type="ARBA" id="ARBA00004123"/>
    </source>
</evidence>